<accession>A0A9W7ZIP4</accession>
<dbReference type="EMBL" id="JANBPT010001522">
    <property type="protein sequence ID" value="KAJ1906986.1"/>
    <property type="molecule type" value="Genomic_DNA"/>
</dbReference>
<dbReference type="AlphaFoldDB" id="A0A9W7ZIP4"/>
<organism evidence="2 3">
    <name type="scientific">Tieghemiomyces parasiticus</name>
    <dbReference type="NCBI Taxonomy" id="78921"/>
    <lineage>
        <taxon>Eukaryota</taxon>
        <taxon>Fungi</taxon>
        <taxon>Fungi incertae sedis</taxon>
        <taxon>Zoopagomycota</taxon>
        <taxon>Kickxellomycotina</taxon>
        <taxon>Dimargaritomycetes</taxon>
        <taxon>Dimargaritales</taxon>
        <taxon>Dimargaritaceae</taxon>
        <taxon>Tieghemiomyces</taxon>
    </lineage>
</organism>
<dbReference type="Proteomes" id="UP001150569">
    <property type="component" value="Unassembled WGS sequence"/>
</dbReference>
<proteinExistence type="predicted"/>
<name>A0A9W7ZIP4_9FUNG</name>
<reference evidence="2" key="1">
    <citation type="submission" date="2022-07" db="EMBL/GenBank/DDBJ databases">
        <title>Phylogenomic reconstructions and comparative analyses of Kickxellomycotina fungi.</title>
        <authorList>
            <person name="Reynolds N.K."/>
            <person name="Stajich J.E."/>
            <person name="Barry K."/>
            <person name="Grigoriev I.V."/>
            <person name="Crous P."/>
            <person name="Smith M.E."/>
        </authorList>
    </citation>
    <scope>NUCLEOTIDE SEQUENCE</scope>
    <source>
        <strain evidence="2">RSA 861</strain>
    </source>
</reference>
<protein>
    <submittedName>
        <fullName evidence="2">Uncharacterized protein</fullName>
    </submittedName>
</protein>
<comment type="caution">
    <text evidence="2">The sequence shown here is derived from an EMBL/GenBank/DDBJ whole genome shotgun (WGS) entry which is preliminary data.</text>
</comment>
<sequence length="257" mass="28933">MKIGLAIVGLAALNLSTQAVSIPHPSMVDTTGDGVESPPFVPIEPEAGAFYDYSGRNNEYAPAGNHATTNEGATTAFGNDATNRDYEDANLKHEEKSPVGNVFTFKGESEQMIDCMMLKDSTTINQDAYPFTGPVREQDITTQTDRWLIEQFRDARKAQANYDDFEYRPEYFTIWVPPQGSDEMPVVTPTAMQREAISLRCIEMGVRPTYITYPYYYKDNIISDRIIQTMEKCFPGSMRAKETPKELFYSVPPPPLY</sequence>
<keyword evidence="3" id="KW-1185">Reference proteome</keyword>
<evidence type="ECO:0000256" key="1">
    <source>
        <dbReference type="SAM" id="SignalP"/>
    </source>
</evidence>
<feature type="chain" id="PRO_5040731890" evidence="1">
    <location>
        <begin position="20"/>
        <end position="257"/>
    </location>
</feature>
<keyword evidence="1" id="KW-0732">Signal</keyword>
<gene>
    <name evidence="2" type="ORF">IWQ60_011959</name>
</gene>
<evidence type="ECO:0000313" key="3">
    <source>
        <dbReference type="Proteomes" id="UP001150569"/>
    </source>
</evidence>
<evidence type="ECO:0000313" key="2">
    <source>
        <dbReference type="EMBL" id="KAJ1906986.1"/>
    </source>
</evidence>
<feature type="signal peptide" evidence="1">
    <location>
        <begin position="1"/>
        <end position="19"/>
    </location>
</feature>